<reference evidence="2" key="1">
    <citation type="submission" date="2022-03" db="EMBL/GenBank/DDBJ databases">
        <authorList>
            <person name="Lindestad O."/>
        </authorList>
    </citation>
    <scope>NUCLEOTIDE SEQUENCE</scope>
</reference>
<name>A0A8S4QU96_9NEOP</name>
<organism evidence="2 3">
    <name type="scientific">Pararge aegeria aegeria</name>
    <dbReference type="NCBI Taxonomy" id="348720"/>
    <lineage>
        <taxon>Eukaryota</taxon>
        <taxon>Metazoa</taxon>
        <taxon>Ecdysozoa</taxon>
        <taxon>Arthropoda</taxon>
        <taxon>Hexapoda</taxon>
        <taxon>Insecta</taxon>
        <taxon>Pterygota</taxon>
        <taxon>Neoptera</taxon>
        <taxon>Endopterygota</taxon>
        <taxon>Lepidoptera</taxon>
        <taxon>Glossata</taxon>
        <taxon>Ditrysia</taxon>
        <taxon>Papilionoidea</taxon>
        <taxon>Nymphalidae</taxon>
        <taxon>Satyrinae</taxon>
        <taxon>Satyrini</taxon>
        <taxon>Parargina</taxon>
        <taxon>Pararge</taxon>
    </lineage>
</organism>
<feature type="compositionally biased region" description="Basic and acidic residues" evidence="1">
    <location>
        <begin position="7"/>
        <end position="27"/>
    </location>
</feature>
<sequence length="67" mass="7726">MTTYFVTRRDGDRVVKNVGVKDKEKQRKSANPLDRQHKTGIEGHSHQPSSLNKEEESYQPHRPTTGH</sequence>
<keyword evidence="3" id="KW-1185">Reference proteome</keyword>
<evidence type="ECO:0000313" key="2">
    <source>
        <dbReference type="EMBL" id="CAH2218365.1"/>
    </source>
</evidence>
<comment type="caution">
    <text evidence="2">The sequence shown here is derived from an EMBL/GenBank/DDBJ whole genome shotgun (WGS) entry which is preliminary data.</text>
</comment>
<dbReference type="EMBL" id="CAKXAJ010019477">
    <property type="protein sequence ID" value="CAH2218365.1"/>
    <property type="molecule type" value="Genomic_DNA"/>
</dbReference>
<gene>
    <name evidence="2" type="primary">jg7121</name>
    <name evidence="2" type="ORF">PAEG_LOCUS6201</name>
</gene>
<dbReference type="AlphaFoldDB" id="A0A8S4QU96"/>
<feature type="non-terminal residue" evidence="2">
    <location>
        <position position="67"/>
    </location>
</feature>
<feature type="compositionally biased region" description="Basic and acidic residues" evidence="1">
    <location>
        <begin position="34"/>
        <end position="45"/>
    </location>
</feature>
<protein>
    <submittedName>
        <fullName evidence="2">Jg7121 protein</fullName>
    </submittedName>
</protein>
<dbReference type="Proteomes" id="UP000838756">
    <property type="component" value="Unassembled WGS sequence"/>
</dbReference>
<evidence type="ECO:0000313" key="3">
    <source>
        <dbReference type="Proteomes" id="UP000838756"/>
    </source>
</evidence>
<evidence type="ECO:0000256" key="1">
    <source>
        <dbReference type="SAM" id="MobiDB-lite"/>
    </source>
</evidence>
<proteinExistence type="predicted"/>
<accession>A0A8S4QU96</accession>
<feature type="region of interest" description="Disordered" evidence="1">
    <location>
        <begin position="1"/>
        <end position="67"/>
    </location>
</feature>